<keyword evidence="2" id="KW-1003">Cell membrane</keyword>
<feature type="compositionally biased region" description="Polar residues" evidence="6">
    <location>
        <begin position="103"/>
        <end position="113"/>
    </location>
</feature>
<dbReference type="PANTHER" id="PTHR33885">
    <property type="entry name" value="PHAGE SHOCK PROTEIN C"/>
    <property type="match status" value="1"/>
</dbReference>
<organism evidence="9 10">
    <name type="scientific">Streptosporangium canum</name>
    <dbReference type="NCBI Taxonomy" id="324952"/>
    <lineage>
        <taxon>Bacteria</taxon>
        <taxon>Bacillati</taxon>
        <taxon>Actinomycetota</taxon>
        <taxon>Actinomycetes</taxon>
        <taxon>Streptosporangiales</taxon>
        <taxon>Streptosporangiaceae</taxon>
        <taxon>Streptosporangium</taxon>
    </lineage>
</organism>
<dbReference type="Proteomes" id="UP000199111">
    <property type="component" value="Unassembled WGS sequence"/>
</dbReference>
<evidence type="ECO:0000259" key="8">
    <source>
        <dbReference type="Pfam" id="PF04024"/>
    </source>
</evidence>
<evidence type="ECO:0000256" key="6">
    <source>
        <dbReference type="SAM" id="MobiDB-lite"/>
    </source>
</evidence>
<protein>
    <submittedName>
        <fullName evidence="9">Phage shock protein C (PspC) family protein</fullName>
    </submittedName>
</protein>
<feature type="region of interest" description="Disordered" evidence="6">
    <location>
        <begin position="85"/>
        <end position="188"/>
    </location>
</feature>
<keyword evidence="3 7" id="KW-0812">Transmembrane</keyword>
<dbReference type="AlphaFoldDB" id="A0A1I4A4C7"/>
<proteinExistence type="predicted"/>
<keyword evidence="4 7" id="KW-1133">Transmembrane helix</keyword>
<dbReference type="InterPro" id="IPR052027">
    <property type="entry name" value="PspC"/>
</dbReference>
<evidence type="ECO:0000256" key="1">
    <source>
        <dbReference type="ARBA" id="ARBA00004162"/>
    </source>
</evidence>
<dbReference type="EMBL" id="FOQY01000027">
    <property type="protein sequence ID" value="SFK51222.1"/>
    <property type="molecule type" value="Genomic_DNA"/>
</dbReference>
<dbReference type="RefSeq" id="WP_093890340.1">
    <property type="nucleotide sequence ID" value="NZ_FOQY01000027.1"/>
</dbReference>
<keyword evidence="10" id="KW-1185">Reference proteome</keyword>
<evidence type="ECO:0000313" key="10">
    <source>
        <dbReference type="Proteomes" id="UP000199111"/>
    </source>
</evidence>
<evidence type="ECO:0000256" key="5">
    <source>
        <dbReference type="ARBA" id="ARBA00023136"/>
    </source>
</evidence>
<sequence length="188" mass="20371">MNENDFSGVKQLRRTKDGRIIAGVASGLGRYIGVDPNIIRAALAIASFFGGLGVGIYAIGWLLLPDESKDRSIVQDLVDKNKDNPVWQDARSKAEQGWAKAEQSWNKATTQNRAPHHPAHPGPAPEYPAPHDQAPHYPTHQDPAPHYTAPAAPQNQAPQNQAPQNQAPQNTVPQNPAPQNGDEPKPQA</sequence>
<evidence type="ECO:0000256" key="7">
    <source>
        <dbReference type="SAM" id="Phobius"/>
    </source>
</evidence>
<comment type="subcellular location">
    <subcellularLocation>
        <location evidence="1">Cell membrane</location>
        <topology evidence="1">Single-pass membrane protein</topology>
    </subcellularLocation>
</comment>
<dbReference type="GeneID" id="96304449"/>
<feature type="domain" description="Phage shock protein PspC N-terminal" evidence="8">
    <location>
        <begin position="10"/>
        <end position="67"/>
    </location>
</feature>
<name>A0A1I4A4C7_9ACTN</name>
<reference evidence="10" key="1">
    <citation type="submission" date="2016-10" db="EMBL/GenBank/DDBJ databases">
        <authorList>
            <person name="Varghese N."/>
            <person name="Submissions S."/>
        </authorList>
    </citation>
    <scope>NUCLEOTIDE SEQUENCE [LARGE SCALE GENOMIC DNA]</scope>
    <source>
        <strain evidence="10">CGMCC 4.2126</strain>
    </source>
</reference>
<dbReference type="Pfam" id="PF04024">
    <property type="entry name" value="PspC"/>
    <property type="match status" value="1"/>
</dbReference>
<keyword evidence="5 7" id="KW-0472">Membrane</keyword>
<gene>
    <name evidence="9" type="ORF">SAMN05216275_12747</name>
</gene>
<dbReference type="PANTHER" id="PTHR33885:SF3">
    <property type="entry name" value="PHAGE SHOCK PROTEIN C"/>
    <property type="match status" value="1"/>
</dbReference>
<feature type="compositionally biased region" description="Low complexity" evidence="6">
    <location>
        <begin position="149"/>
        <end position="180"/>
    </location>
</feature>
<evidence type="ECO:0000256" key="4">
    <source>
        <dbReference type="ARBA" id="ARBA00022989"/>
    </source>
</evidence>
<dbReference type="InterPro" id="IPR007168">
    <property type="entry name" value="Phageshock_PspC_N"/>
</dbReference>
<evidence type="ECO:0000256" key="3">
    <source>
        <dbReference type="ARBA" id="ARBA00022692"/>
    </source>
</evidence>
<evidence type="ECO:0000256" key="2">
    <source>
        <dbReference type="ARBA" id="ARBA00022475"/>
    </source>
</evidence>
<dbReference type="GO" id="GO:0005886">
    <property type="term" value="C:plasma membrane"/>
    <property type="evidence" value="ECO:0007669"/>
    <property type="project" value="UniProtKB-SubCell"/>
</dbReference>
<feature type="transmembrane region" description="Helical" evidence="7">
    <location>
        <begin position="38"/>
        <end position="64"/>
    </location>
</feature>
<accession>A0A1I4A4C7</accession>
<evidence type="ECO:0000313" key="9">
    <source>
        <dbReference type="EMBL" id="SFK51222.1"/>
    </source>
</evidence>